<organism evidence="1 2">
    <name type="scientific">Ophiocordyceps camponoti-floridani</name>
    <dbReference type="NCBI Taxonomy" id="2030778"/>
    <lineage>
        <taxon>Eukaryota</taxon>
        <taxon>Fungi</taxon>
        <taxon>Dikarya</taxon>
        <taxon>Ascomycota</taxon>
        <taxon>Pezizomycotina</taxon>
        <taxon>Sordariomycetes</taxon>
        <taxon>Hypocreomycetidae</taxon>
        <taxon>Hypocreales</taxon>
        <taxon>Ophiocordycipitaceae</taxon>
        <taxon>Ophiocordyceps</taxon>
    </lineage>
</organism>
<evidence type="ECO:0000313" key="1">
    <source>
        <dbReference type="EMBL" id="KAF4589716.1"/>
    </source>
</evidence>
<comment type="caution">
    <text evidence="1">The sequence shown here is derived from an EMBL/GenBank/DDBJ whole genome shotgun (WGS) entry which is preliminary data.</text>
</comment>
<sequence length="101" mass="10895">MNLVSFNGQRAGTLLGAGRRCDAGNGVFAAAAEPISHEMLLRRDRGKGSWDGSWDWVVGWVAGWVAEGVLLGILLDIMFEILLDIEPEILAETLSKILLGS</sequence>
<proteinExistence type="predicted"/>
<keyword evidence="2" id="KW-1185">Reference proteome</keyword>
<gene>
    <name evidence="1" type="ORF">GQ602_003605</name>
</gene>
<name>A0A8H4Q8G1_9HYPO</name>
<reference evidence="1 2" key="1">
    <citation type="journal article" date="2020" name="G3 (Bethesda)">
        <title>Genetic Underpinnings of Host Manipulation by Ophiocordyceps as Revealed by Comparative Transcriptomics.</title>
        <authorList>
            <person name="Will I."/>
            <person name="Das B."/>
            <person name="Trinh T."/>
            <person name="Brachmann A."/>
            <person name="Ohm R.A."/>
            <person name="de Bekker C."/>
        </authorList>
    </citation>
    <scope>NUCLEOTIDE SEQUENCE [LARGE SCALE GENOMIC DNA]</scope>
    <source>
        <strain evidence="1 2">EC05</strain>
    </source>
</reference>
<evidence type="ECO:0000313" key="2">
    <source>
        <dbReference type="Proteomes" id="UP000562929"/>
    </source>
</evidence>
<protein>
    <submittedName>
        <fullName evidence="1">Uncharacterized protein</fullName>
    </submittedName>
</protein>
<accession>A0A8H4Q8G1</accession>
<dbReference type="Proteomes" id="UP000562929">
    <property type="component" value="Unassembled WGS sequence"/>
</dbReference>
<dbReference type="EMBL" id="JAACLJ010000003">
    <property type="protein sequence ID" value="KAF4589716.1"/>
    <property type="molecule type" value="Genomic_DNA"/>
</dbReference>
<dbReference type="AlphaFoldDB" id="A0A8H4Q8G1"/>